<protein>
    <submittedName>
        <fullName evidence="1">Uncharacterized protein</fullName>
    </submittedName>
</protein>
<evidence type="ECO:0000313" key="2">
    <source>
        <dbReference type="Proteomes" id="UP000054843"/>
    </source>
</evidence>
<evidence type="ECO:0000313" key="1">
    <source>
        <dbReference type="EMBL" id="KRZ65729.1"/>
    </source>
</evidence>
<dbReference type="EMBL" id="JYDO01000303">
    <property type="protein sequence ID" value="KRZ65729.1"/>
    <property type="molecule type" value="Genomic_DNA"/>
</dbReference>
<gene>
    <name evidence="1" type="ORF">T10_11382</name>
</gene>
<reference evidence="1 2" key="1">
    <citation type="submission" date="2015-01" db="EMBL/GenBank/DDBJ databases">
        <title>Evolution of Trichinella species and genotypes.</title>
        <authorList>
            <person name="Korhonen P.K."/>
            <person name="Edoardo P."/>
            <person name="Giuseppe L.R."/>
            <person name="Gasser R.B."/>
        </authorList>
    </citation>
    <scope>NUCLEOTIDE SEQUENCE [LARGE SCALE GENOMIC DNA]</scope>
    <source>
        <strain evidence="1">ISS1980</strain>
    </source>
</reference>
<dbReference type="AlphaFoldDB" id="A0A0V1M1S6"/>
<keyword evidence="2" id="KW-1185">Reference proteome</keyword>
<dbReference type="Proteomes" id="UP000054843">
    <property type="component" value="Unassembled WGS sequence"/>
</dbReference>
<proteinExistence type="predicted"/>
<name>A0A0V1M1S6_9BILA</name>
<sequence length="78" mass="8611">MTLADYYFNSVNAPLIRISLLLMSDNCCSVLTSSVDTPCSTTRYFNDSSSQRPSMQIACGAPSWQRHESLGMVSLWPG</sequence>
<comment type="caution">
    <text evidence="1">The sequence shown here is derived from an EMBL/GenBank/DDBJ whole genome shotgun (WGS) entry which is preliminary data.</text>
</comment>
<organism evidence="1 2">
    <name type="scientific">Trichinella papuae</name>
    <dbReference type="NCBI Taxonomy" id="268474"/>
    <lineage>
        <taxon>Eukaryota</taxon>
        <taxon>Metazoa</taxon>
        <taxon>Ecdysozoa</taxon>
        <taxon>Nematoda</taxon>
        <taxon>Enoplea</taxon>
        <taxon>Dorylaimia</taxon>
        <taxon>Trichinellida</taxon>
        <taxon>Trichinellidae</taxon>
        <taxon>Trichinella</taxon>
    </lineage>
</organism>
<accession>A0A0V1M1S6</accession>